<keyword evidence="2" id="KW-1185">Reference proteome</keyword>
<proteinExistence type="predicted"/>
<name>A0A182PZK0_9DIPT</name>
<organism evidence="1 2">
    <name type="scientific">Anopheles farauti</name>
    <dbReference type="NCBI Taxonomy" id="69004"/>
    <lineage>
        <taxon>Eukaryota</taxon>
        <taxon>Metazoa</taxon>
        <taxon>Ecdysozoa</taxon>
        <taxon>Arthropoda</taxon>
        <taxon>Hexapoda</taxon>
        <taxon>Insecta</taxon>
        <taxon>Pterygota</taxon>
        <taxon>Neoptera</taxon>
        <taxon>Endopterygota</taxon>
        <taxon>Diptera</taxon>
        <taxon>Nematocera</taxon>
        <taxon>Culicoidea</taxon>
        <taxon>Culicidae</taxon>
        <taxon>Anophelinae</taxon>
        <taxon>Anopheles</taxon>
    </lineage>
</organism>
<dbReference type="VEuPathDB" id="VectorBase:AFAF000116"/>
<dbReference type="Proteomes" id="UP000075886">
    <property type="component" value="Unassembled WGS sequence"/>
</dbReference>
<dbReference type="EnsemblMetazoa" id="AFAF000116-RA">
    <property type="protein sequence ID" value="AFAF000116-PA"/>
    <property type="gene ID" value="AFAF000116"/>
</dbReference>
<dbReference type="AlphaFoldDB" id="A0A182PZK0"/>
<sequence length="166" mass="18153">MATCSRTDERCWGCVGAADRIAEAKVIDRSIVGTVIASMCKVGVTHPILGLGAHQSRTVYSSCRHAMSHEEIIESNFNEQHGYCFTRKVHCALFFARTTTLKRCRTFGLIPFLVNPVALGCLLGRTTSSSRVYVTPGSKQLSPQVHHYSAGLSCAMMSYAPICRPP</sequence>
<dbReference type="EMBL" id="AXCN02001024">
    <property type="status" value="NOT_ANNOTATED_CDS"/>
    <property type="molecule type" value="Genomic_DNA"/>
</dbReference>
<reference evidence="2" key="1">
    <citation type="submission" date="2014-01" db="EMBL/GenBank/DDBJ databases">
        <title>The Genome Sequence of Anopheles farauti FAR1 (V2).</title>
        <authorList>
            <consortium name="The Broad Institute Genomics Platform"/>
            <person name="Neafsey D.E."/>
            <person name="Besansky N."/>
            <person name="Howell P."/>
            <person name="Walton C."/>
            <person name="Young S.K."/>
            <person name="Zeng Q."/>
            <person name="Gargeya S."/>
            <person name="Fitzgerald M."/>
            <person name="Haas B."/>
            <person name="Abouelleil A."/>
            <person name="Allen A.W."/>
            <person name="Alvarado L."/>
            <person name="Arachchi H.M."/>
            <person name="Berlin A.M."/>
            <person name="Chapman S.B."/>
            <person name="Gainer-Dewar J."/>
            <person name="Goldberg J."/>
            <person name="Griggs A."/>
            <person name="Gujja S."/>
            <person name="Hansen M."/>
            <person name="Howarth C."/>
            <person name="Imamovic A."/>
            <person name="Ireland A."/>
            <person name="Larimer J."/>
            <person name="McCowan C."/>
            <person name="Murphy C."/>
            <person name="Pearson M."/>
            <person name="Poon T.W."/>
            <person name="Priest M."/>
            <person name="Roberts A."/>
            <person name="Saif S."/>
            <person name="Shea T."/>
            <person name="Sisk P."/>
            <person name="Sykes S."/>
            <person name="Wortman J."/>
            <person name="Nusbaum C."/>
            <person name="Birren B."/>
        </authorList>
    </citation>
    <scope>NUCLEOTIDE SEQUENCE [LARGE SCALE GENOMIC DNA]</scope>
    <source>
        <strain evidence="2">FAR1</strain>
    </source>
</reference>
<evidence type="ECO:0000313" key="2">
    <source>
        <dbReference type="Proteomes" id="UP000075886"/>
    </source>
</evidence>
<evidence type="ECO:0000313" key="1">
    <source>
        <dbReference type="EnsemblMetazoa" id="AFAF000116-PA"/>
    </source>
</evidence>
<accession>A0A182PZK0</accession>
<dbReference type="EMBL" id="AXCN02001023">
    <property type="status" value="NOT_ANNOTATED_CDS"/>
    <property type="molecule type" value="Genomic_DNA"/>
</dbReference>
<reference evidence="1" key="2">
    <citation type="submission" date="2020-05" db="UniProtKB">
        <authorList>
            <consortium name="EnsemblMetazoa"/>
        </authorList>
    </citation>
    <scope>IDENTIFICATION</scope>
    <source>
        <strain evidence="1">FAR1</strain>
    </source>
</reference>
<protein>
    <submittedName>
        <fullName evidence="1">Uncharacterized protein</fullName>
    </submittedName>
</protein>